<name>A0AAE3G2G6_9GAMM</name>
<gene>
    <name evidence="2" type="ORF">J2T57_001511</name>
</gene>
<dbReference type="EMBL" id="JALJXV010000003">
    <property type="protein sequence ID" value="MCP1674409.1"/>
    <property type="molecule type" value="Genomic_DNA"/>
</dbReference>
<feature type="compositionally biased region" description="Basic and acidic residues" evidence="1">
    <location>
        <begin position="139"/>
        <end position="148"/>
    </location>
</feature>
<keyword evidence="3" id="KW-1185">Reference proteome</keyword>
<evidence type="ECO:0000313" key="3">
    <source>
        <dbReference type="Proteomes" id="UP001205843"/>
    </source>
</evidence>
<dbReference type="AlphaFoldDB" id="A0AAE3G2G6"/>
<evidence type="ECO:0000256" key="1">
    <source>
        <dbReference type="SAM" id="MobiDB-lite"/>
    </source>
</evidence>
<reference evidence="2" key="1">
    <citation type="submission" date="2022-03" db="EMBL/GenBank/DDBJ databases">
        <title>Genomic Encyclopedia of Type Strains, Phase III (KMG-III): the genomes of soil and plant-associated and newly described type strains.</title>
        <authorList>
            <person name="Whitman W."/>
        </authorList>
    </citation>
    <scope>NUCLEOTIDE SEQUENCE</scope>
    <source>
        <strain evidence="2">ANL 6-2</strain>
    </source>
</reference>
<sequence length="158" mass="16635">MTDGAADRQVVMTMSERQAQSMGLALELLMRVGIGQFEYIGEIARMGVLSESAPADRPRKEASLETCQQLDAVLTLAKGTLGHPPHGSFGIHHAHVGVDAKNAYELLCVLRQALAIAREQEAPAAARGVAHRGLTARVTGERAPKARVESGAGGPGMS</sequence>
<comment type="caution">
    <text evidence="2">The sequence shown here is derived from an EMBL/GenBank/DDBJ whole genome shotgun (WGS) entry which is preliminary data.</text>
</comment>
<feature type="region of interest" description="Disordered" evidence="1">
    <location>
        <begin position="136"/>
        <end position="158"/>
    </location>
</feature>
<protein>
    <submittedName>
        <fullName evidence="2">Uncharacterized protein</fullName>
    </submittedName>
</protein>
<organism evidence="2 3">
    <name type="scientific">Natronocella acetinitrilica</name>
    <dbReference type="NCBI Taxonomy" id="414046"/>
    <lineage>
        <taxon>Bacteria</taxon>
        <taxon>Pseudomonadati</taxon>
        <taxon>Pseudomonadota</taxon>
        <taxon>Gammaproteobacteria</taxon>
        <taxon>Chromatiales</taxon>
        <taxon>Ectothiorhodospiraceae</taxon>
        <taxon>Natronocella</taxon>
    </lineage>
</organism>
<proteinExistence type="predicted"/>
<dbReference type="RefSeq" id="WP_253476378.1">
    <property type="nucleotide sequence ID" value="NZ_JALJXV010000003.1"/>
</dbReference>
<evidence type="ECO:0000313" key="2">
    <source>
        <dbReference type="EMBL" id="MCP1674409.1"/>
    </source>
</evidence>
<accession>A0AAE3G2G6</accession>
<dbReference type="Proteomes" id="UP001205843">
    <property type="component" value="Unassembled WGS sequence"/>
</dbReference>